<organism evidence="4">
    <name type="scientific">marine sediment metagenome</name>
    <dbReference type="NCBI Taxonomy" id="412755"/>
    <lineage>
        <taxon>unclassified sequences</taxon>
        <taxon>metagenomes</taxon>
        <taxon>ecological metagenomes</taxon>
    </lineage>
</organism>
<dbReference type="PANTHER" id="PTHR22683:SF41">
    <property type="entry name" value="DNA TRANSLOCASE FTSK"/>
    <property type="match status" value="1"/>
</dbReference>
<dbReference type="InterPro" id="IPR003593">
    <property type="entry name" value="AAA+_ATPase"/>
</dbReference>
<keyword evidence="1" id="KW-0547">Nucleotide-binding</keyword>
<evidence type="ECO:0000256" key="2">
    <source>
        <dbReference type="ARBA" id="ARBA00022840"/>
    </source>
</evidence>
<feature type="non-terminal residue" evidence="4">
    <location>
        <position position="254"/>
    </location>
</feature>
<name>X0W2J2_9ZZZZ</name>
<evidence type="ECO:0000259" key="3">
    <source>
        <dbReference type="PROSITE" id="PS50901"/>
    </source>
</evidence>
<dbReference type="Gene3D" id="3.40.50.300">
    <property type="entry name" value="P-loop containing nucleotide triphosphate hydrolases"/>
    <property type="match status" value="1"/>
</dbReference>
<sequence length="254" mass="27604">NPSKLVIALGKDIFGNPAHADLGKMPHLLVAGATGTGKSVFLNSLLCSLLCRATPHELKLLLIDPKLLELSIYEGIPHLLADVVTNPKRAAAALGGVVHKMEERYQMMSALGVRSIAQYNARVEKELAAGNRIFQLKPKPGEEEGQEFELRRFPYIVVIIDELADLMVVSSKDVEESLQRLAQMARAAGIHLVLATQRPSVDVLTGVIKANFPARISFQVSSRTDSRTILDQNGADHLLGQGDMLFLPPGTSKL</sequence>
<keyword evidence="2" id="KW-0067">ATP-binding</keyword>
<dbReference type="GO" id="GO:0003677">
    <property type="term" value="F:DNA binding"/>
    <property type="evidence" value="ECO:0007669"/>
    <property type="project" value="InterPro"/>
</dbReference>
<feature type="non-terminal residue" evidence="4">
    <location>
        <position position="1"/>
    </location>
</feature>
<comment type="caution">
    <text evidence="4">The sequence shown here is derived from an EMBL/GenBank/DDBJ whole genome shotgun (WGS) entry which is preliminary data.</text>
</comment>
<dbReference type="InterPro" id="IPR027417">
    <property type="entry name" value="P-loop_NTPase"/>
</dbReference>
<evidence type="ECO:0000313" key="4">
    <source>
        <dbReference type="EMBL" id="GAG17552.1"/>
    </source>
</evidence>
<feature type="domain" description="FtsK" evidence="3">
    <location>
        <begin position="15"/>
        <end position="227"/>
    </location>
</feature>
<dbReference type="PROSITE" id="PS50901">
    <property type="entry name" value="FTSK"/>
    <property type="match status" value="1"/>
</dbReference>
<proteinExistence type="predicted"/>
<dbReference type="Pfam" id="PF01580">
    <property type="entry name" value="FtsK_SpoIIIE"/>
    <property type="match status" value="1"/>
</dbReference>
<dbReference type="SMART" id="SM00382">
    <property type="entry name" value="AAA"/>
    <property type="match status" value="1"/>
</dbReference>
<evidence type="ECO:0000256" key="1">
    <source>
        <dbReference type="ARBA" id="ARBA00022741"/>
    </source>
</evidence>
<dbReference type="InterPro" id="IPR002543">
    <property type="entry name" value="FtsK_dom"/>
</dbReference>
<accession>X0W2J2</accession>
<dbReference type="SUPFAM" id="SSF52540">
    <property type="entry name" value="P-loop containing nucleoside triphosphate hydrolases"/>
    <property type="match status" value="1"/>
</dbReference>
<protein>
    <recommendedName>
        <fullName evidence="3">FtsK domain-containing protein</fullName>
    </recommendedName>
</protein>
<dbReference type="AlphaFoldDB" id="X0W2J2"/>
<reference evidence="4" key="1">
    <citation type="journal article" date="2014" name="Front. Microbiol.">
        <title>High frequency of phylogenetically diverse reductive dehalogenase-homologous genes in deep subseafloor sedimentary metagenomes.</title>
        <authorList>
            <person name="Kawai M."/>
            <person name="Futagami T."/>
            <person name="Toyoda A."/>
            <person name="Takaki Y."/>
            <person name="Nishi S."/>
            <person name="Hori S."/>
            <person name="Arai W."/>
            <person name="Tsubouchi T."/>
            <person name="Morono Y."/>
            <person name="Uchiyama I."/>
            <person name="Ito T."/>
            <person name="Fujiyama A."/>
            <person name="Inagaki F."/>
            <person name="Takami H."/>
        </authorList>
    </citation>
    <scope>NUCLEOTIDE SEQUENCE</scope>
    <source>
        <strain evidence="4">Expedition CK06-06</strain>
    </source>
</reference>
<dbReference type="PANTHER" id="PTHR22683">
    <property type="entry name" value="SPORULATION PROTEIN RELATED"/>
    <property type="match status" value="1"/>
</dbReference>
<gene>
    <name evidence="4" type="ORF">S01H1_60051</name>
</gene>
<dbReference type="EMBL" id="BARS01039318">
    <property type="protein sequence ID" value="GAG17552.1"/>
    <property type="molecule type" value="Genomic_DNA"/>
</dbReference>
<dbReference type="InterPro" id="IPR050206">
    <property type="entry name" value="FtsK/SpoIIIE/SftA"/>
</dbReference>
<dbReference type="GO" id="GO:0005524">
    <property type="term" value="F:ATP binding"/>
    <property type="evidence" value="ECO:0007669"/>
    <property type="project" value="UniProtKB-KW"/>
</dbReference>